<dbReference type="InterPro" id="IPR028259">
    <property type="entry name" value="AP2-like_int_N"/>
</dbReference>
<gene>
    <name evidence="6" type="ORF">Q7514_12080</name>
</gene>
<dbReference type="CDD" id="cd01189">
    <property type="entry name" value="INT_ICEBs1_C_like"/>
    <property type="match status" value="1"/>
</dbReference>
<comment type="similarity">
    <text evidence="1">Belongs to the 'phage' integrase family.</text>
</comment>
<keyword evidence="2" id="KW-0238">DNA-binding</keyword>
<evidence type="ECO:0000256" key="3">
    <source>
        <dbReference type="ARBA" id="ARBA00023172"/>
    </source>
</evidence>
<name>A0ABU7L9N0_9NOCA</name>
<dbReference type="Gene3D" id="1.10.443.10">
    <property type="entry name" value="Intergrase catalytic core"/>
    <property type="match status" value="1"/>
</dbReference>
<dbReference type="Gene3D" id="1.10.150.130">
    <property type="match status" value="1"/>
</dbReference>
<dbReference type="PANTHER" id="PTHR30349">
    <property type="entry name" value="PHAGE INTEGRASE-RELATED"/>
    <property type="match status" value="1"/>
</dbReference>
<dbReference type="InterPro" id="IPR002104">
    <property type="entry name" value="Integrase_catalytic"/>
</dbReference>
<keyword evidence="7" id="KW-1185">Reference proteome</keyword>
<dbReference type="PROSITE" id="PS51898">
    <property type="entry name" value="TYR_RECOMBINASE"/>
    <property type="match status" value="1"/>
</dbReference>
<protein>
    <submittedName>
        <fullName evidence="6">Tyrosine-type recombinase/integrase</fullName>
    </submittedName>
</protein>
<evidence type="ECO:0000259" key="5">
    <source>
        <dbReference type="PROSITE" id="PS51898"/>
    </source>
</evidence>
<dbReference type="InterPro" id="IPR011010">
    <property type="entry name" value="DNA_brk_join_enz"/>
</dbReference>
<dbReference type="PANTHER" id="PTHR30349:SF64">
    <property type="entry name" value="PROPHAGE INTEGRASE INTD-RELATED"/>
    <property type="match status" value="1"/>
</dbReference>
<feature type="region of interest" description="Disordered" evidence="4">
    <location>
        <begin position="372"/>
        <end position="394"/>
    </location>
</feature>
<evidence type="ECO:0000256" key="4">
    <source>
        <dbReference type="SAM" id="MobiDB-lite"/>
    </source>
</evidence>
<keyword evidence="3" id="KW-0233">DNA recombination</keyword>
<organism evidence="6 7">
    <name type="scientific">Rhodococcus artemisiae</name>
    <dbReference type="NCBI Taxonomy" id="714159"/>
    <lineage>
        <taxon>Bacteria</taxon>
        <taxon>Bacillati</taxon>
        <taxon>Actinomycetota</taxon>
        <taxon>Actinomycetes</taxon>
        <taxon>Mycobacteriales</taxon>
        <taxon>Nocardiaceae</taxon>
        <taxon>Rhodococcus</taxon>
    </lineage>
</organism>
<dbReference type="RefSeq" id="WP_330133480.1">
    <property type="nucleotide sequence ID" value="NZ_JAUTXY010000004.1"/>
</dbReference>
<evidence type="ECO:0000313" key="7">
    <source>
        <dbReference type="Proteomes" id="UP001336020"/>
    </source>
</evidence>
<comment type="caution">
    <text evidence="6">The sequence shown here is derived from an EMBL/GenBank/DDBJ whole genome shotgun (WGS) entry which is preliminary data.</text>
</comment>
<sequence length="394" mass="43660">MATIESYETSSGKRYMVRFRTPDRTQSKKRGFKSKREAERFAATVEVEKMRGEYVPPSLGRITVGELAPEWLARKKVDTKASTYNAIDSSWRTHVEPRWSSTRIADIKLGTVERWIADMGRDELDDDDEIVKKGSGATVVIRAYGILAGILDDAVKNGRIVKNPARGVENLPRKSKRRHKYLTPDDVATLVHEAGHNGALVLVLAYCGLRWGEAIGLRVRDIDFLRRRLTVHENAVQVRMKHVVGTTKGDKVRSVPVPAFVLDAVAQQCEGRGREDLVFPGRDGEHMRRPVSHSGWFELAVKRAGIERVTPHDLRHTAASLAVAAGVNVKALQRMLGHASAAMTLDTYSDLFDEDLDAVAVVLDHAYSAAGVPNMCPPEPVEQSTEARKSPSPV</sequence>
<feature type="compositionally biased region" description="Basic and acidic residues" evidence="4">
    <location>
        <begin position="385"/>
        <end position="394"/>
    </location>
</feature>
<dbReference type="Proteomes" id="UP001336020">
    <property type="component" value="Unassembled WGS sequence"/>
</dbReference>
<reference evidence="6 7" key="1">
    <citation type="submission" date="2023-07" db="EMBL/GenBank/DDBJ databases">
        <authorList>
            <person name="Girao M."/>
            <person name="Carvalho M.F."/>
        </authorList>
    </citation>
    <scope>NUCLEOTIDE SEQUENCE [LARGE SCALE GENOMIC DNA]</scope>
    <source>
        <strain evidence="6 7">YIM65754</strain>
    </source>
</reference>
<dbReference type="InterPro" id="IPR013762">
    <property type="entry name" value="Integrase-like_cat_sf"/>
</dbReference>
<accession>A0ABU7L9N0</accession>
<dbReference type="SUPFAM" id="SSF56349">
    <property type="entry name" value="DNA breaking-rejoining enzymes"/>
    <property type="match status" value="1"/>
</dbReference>
<dbReference type="InterPro" id="IPR010998">
    <property type="entry name" value="Integrase_recombinase_N"/>
</dbReference>
<evidence type="ECO:0000256" key="1">
    <source>
        <dbReference type="ARBA" id="ARBA00008857"/>
    </source>
</evidence>
<dbReference type="Pfam" id="PF14657">
    <property type="entry name" value="Arm-DNA-bind_4"/>
    <property type="match status" value="1"/>
</dbReference>
<dbReference type="EMBL" id="JAUTXY010000004">
    <property type="protein sequence ID" value="MEE2058260.1"/>
    <property type="molecule type" value="Genomic_DNA"/>
</dbReference>
<feature type="domain" description="Tyr recombinase" evidence="5">
    <location>
        <begin position="177"/>
        <end position="361"/>
    </location>
</feature>
<proteinExistence type="inferred from homology"/>
<dbReference type="Pfam" id="PF00589">
    <property type="entry name" value="Phage_integrase"/>
    <property type="match status" value="1"/>
</dbReference>
<evidence type="ECO:0000256" key="2">
    <source>
        <dbReference type="ARBA" id="ARBA00023125"/>
    </source>
</evidence>
<evidence type="ECO:0000313" key="6">
    <source>
        <dbReference type="EMBL" id="MEE2058260.1"/>
    </source>
</evidence>
<dbReference type="InterPro" id="IPR050090">
    <property type="entry name" value="Tyrosine_recombinase_XerCD"/>
</dbReference>